<dbReference type="InterPro" id="IPR001680">
    <property type="entry name" value="WD40_rpt"/>
</dbReference>
<dbReference type="SMART" id="SM00320">
    <property type="entry name" value="WD40"/>
    <property type="match status" value="3"/>
</dbReference>
<keyword evidence="2" id="KW-0833">Ubl conjugation pathway</keyword>
<reference evidence="4" key="3">
    <citation type="submission" date="2025-08" db="UniProtKB">
        <authorList>
            <consortium name="Ensembl"/>
        </authorList>
    </citation>
    <scope>IDENTIFICATION</scope>
    <source>
        <strain evidence="4">HSOK</strain>
    </source>
</reference>
<evidence type="ECO:0000259" key="3">
    <source>
        <dbReference type="Pfam" id="PF12937"/>
    </source>
</evidence>
<name>A0A3P9I0U8_ORYLA</name>
<proteinExistence type="predicted"/>
<dbReference type="SUPFAM" id="SSF81383">
    <property type="entry name" value="F-box domain"/>
    <property type="match status" value="1"/>
</dbReference>
<dbReference type="AlphaFoldDB" id="A0A3P9I0U8"/>
<reference key="1">
    <citation type="journal article" date="2007" name="Nature">
        <title>The medaka draft genome and insights into vertebrate genome evolution.</title>
        <authorList>
            <person name="Kasahara M."/>
            <person name="Naruse K."/>
            <person name="Sasaki S."/>
            <person name="Nakatani Y."/>
            <person name="Qu W."/>
            <person name="Ahsan B."/>
            <person name="Yamada T."/>
            <person name="Nagayasu Y."/>
            <person name="Doi K."/>
            <person name="Kasai Y."/>
            <person name="Jindo T."/>
            <person name="Kobayashi D."/>
            <person name="Shimada A."/>
            <person name="Toyoda A."/>
            <person name="Kuroki Y."/>
            <person name="Fujiyama A."/>
            <person name="Sasaki T."/>
            <person name="Shimizu A."/>
            <person name="Asakawa S."/>
            <person name="Shimizu N."/>
            <person name="Hashimoto S."/>
            <person name="Yang J."/>
            <person name="Lee Y."/>
            <person name="Matsushima K."/>
            <person name="Sugano S."/>
            <person name="Sakaizumi M."/>
            <person name="Narita T."/>
            <person name="Ohishi K."/>
            <person name="Haga S."/>
            <person name="Ohta F."/>
            <person name="Nomoto H."/>
            <person name="Nogata K."/>
            <person name="Morishita T."/>
            <person name="Endo T."/>
            <person name="Shin-I T."/>
            <person name="Takeda H."/>
            <person name="Morishita S."/>
            <person name="Kohara Y."/>
        </authorList>
    </citation>
    <scope>NUCLEOTIDE SEQUENCE [LARGE SCALE GENOMIC DNA]</scope>
    <source>
        <strain>Hd-rR</strain>
    </source>
</reference>
<dbReference type="Ensembl" id="ENSORLT00015020949.1">
    <property type="protein sequence ID" value="ENSORLP00015013528.1"/>
    <property type="gene ID" value="ENSORLG00015014457.1"/>
</dbReference>
<dbReference type="InterPro" id="IPR052121">
    <property type="entry name" value="F-box_SCF_Substrate_Recog"/>
</dbReference>
<dbReference type="Gene3D" id="1.20.1280.50">
    <property type="match status" value="1"/>
</dbReference>
<dbReference type="InterPro" id="IPR001810">
    <property type="entry name" value="F-box_dom"/>
</dbReference>
<dbReference type="PANTHER" id="PTHR46550:SF2">
    <property type="entry name" value="EXPRESSED SEQUENCE C85627-RELATED"/>
    <property type="match status" value="1"/>
</dbReference>
<reference evidence="4" key="4">
    <citation type="submission" date="2025-09" db="UniProtKB">
        <authorList>
            <consortium name="Ensembl"/>
        </authorList>
    </citation>
    <scope>IDENTIFICATION</scope>
    <source>
        <strain evidence="4">HSOK</strain>
    </source>
</reference>
<dbReference type="InterPro" id="IPR015943">
    <property type="entry name" value="WD40/YVTN_repeat-like_dom_sf"/>
</dbReference>
<dbReference type="InterPro" id="IPR036047">
    <property type="entry name" value="F-box-like_dom_sf"/>
</dbReference>
<protein>
    <submittedName>
        <fullName evidence="4">Zgc:171857</fullName>
    </submittedName>
</protein>
<dbReference type="InterPro" id="IPR036322">
    <property type="entry name" value="WD40_repeat_dom_sf"/>
</dbReference>
<evidence type="ECO:0000256" key="2">
    <source>
        <dbReference type="ARBA" id="ARBA00022786"/>
    </source>
</evidence>
<dbReference type="PANTHER" id="PTHR46550">
    <property type="entry name" value="F-BOX ONLY PROTEIN 3"/>
    <property type="match status" value="1"/>
</dbReference>
<evidence type="ECO:0000313" key="5">
    <source>
        <dbReference type="Proteomes" id="UP000265200"/>
    </source>
</evidence>
<dbReference type="SUPFAM" id="SSF50978">
    <property type="entry name" value="WD40 repeat-like"/>
    <property type="match status" value="1"/>
</dbReference>
<organism evidence="4 5">
    <name type="scientific">Oryzias latipes</name>
    <name type="common">Japanese rice fish</name>
    <name type="synonym">Japanese killifish</name>
    <dbReference type="NCBI Taxonomy" id="8090"/>
    <lineage>
        <taxon>Eukaryota</taxon>
        <taxon>Metazoa</taxon>
        <taxon>Chordata</taxon>
        <taxon>Craniata</taxon>
        <taxon>Vertebrata</taxon>
        <taxon>Euteleostomi</taxon>
        <taxon>Actinopterygii</taxon>
        <taxon>Neopterygii</taxon>
        <taxon>Teleostei</taxon>
        <taxon>Neoteleostei</taxon>
        <taxon>Acanthomorphata</taxon>
        <taxon>Ovalentaria</taxon>
        <taxon>Atherinomorphae</taxon>
        <taxon>Beloniformes</taxon>
        <taxon>Adrianichthyidae</taxon>
        <taxon>Oryziinae</taxon>
        <taxon>Oryzias</taxon>
    </lineage>
</organism>
<evidence type="ECO:0000256" key="1">
    <source>
        <dbReference type="ARBA" id="ARBA00004906"/>
    </source>
</evidence>
<reference evidence="4 5" key="2">
    <citation type="submission" date="2017-04" db="EMBL/GenBank/DDBJ databases">
        <title>CpG methylation of centromeres and impact of large insertions on vertebrate speciation.</title>
        <authorList>
            <person name="Ichikawa K."/>
            <person name="Yoshimura J."/>
            <person name="Morishita S."/>
        </authorList>
    </citation>
    <scope>NUCLEOTIDE SEQUENCE</scope>
    <source>
        <strain evidence="4 5">HSOK</strain>
    </source>
</reference>
<sequence>MDDSSHPQVTTDCLICIFTYLSEEDLIRVSSVCKDWHDAAETPWLWRRICLQHWSFCNLAALGGEHDTCSWKRYFLRRSFLEANMTKGQTGSYTCKGLRGHTGKVVGLAYLHGNSSHNPNLWNMEATVCSASTDGTVRAWNIRNGELLWCTPVQSPLTGIICEEQHQVVITSDSNGLIKTWQGQTGQELGSFSTSSPHSFWSTELKNHSEAFSFSKVTLQGSVHTLTGFTLTTKSRVVVCDSFKVDLLLISPDKKWVVAGTKDRSDLFPKVISSVSLTSPSEDEDPLCQSLPVTGCHAAVFLPSLPARLAIIHQSGSFRNKKALTVFDISFKKKKYSSEINVQQVESFPLTLLSSESQILLEAKSSDCIVLAAGQQLCVYSLKGVLLTSFSDHILPISSICVDSFRVVTASQDVSLRVLTWKNSRDNGVTLESRFHLLGGSHSMSRGFTHVVCDYSSVVASVEGVDGKDVLKAYSFTT</sequence>
<comment type="pathway">
    <text evidence="1">Protein modification; protein ubiquitination.</text>
</comment>
<evidence type="ECO:0000313" key="4">
    <source>
        <dbReference type="Ensembl" id="ENSORLP00015013528.1"/>
    </source>
</evidence>
<feature type="domain" description="F-box" evidence="3">
    <location>
        <begin position="12"/>
        <end position="52"/>
    </location>
</feature>
<accession>A0A3P9I0U8</accession>
<dbReference type="Pfam" id="PF12937">
    <property type="entry name" value="F-box-like"/>
    <property type="match status" value="1"/>
</dbReference>
<dbReference type="Gene3D" id="2.130.10.10">
    <property type="entry name" value="YVTN repeat-like/Quinoprotein amine dehydrogenase"/>
    <property type="match status" value="1"/>
</dbReference>
<dbReference type="Proteomes" id="UP000265200">
    <property type="component" value="Chromosome 7"/>
</dbReference>